<dbReference type="GO" id="GO:0004674">
    <property type="term" value="F:protein serine/threonine kinase activity"/>
    <property type="evidence" value="ECO:0007669"/>
    <property type="project" value="UniProtKB-KW"/>
</dbReference>
<dbReference type="GO" id="GO:0050684">
    <property type="term" value="P:regulation of mRNA processing"/>
    <property type="evidence" value="ECO:0007669"/>
    <property type="project" value="TreeGrafter"/>
</dbReference>
<evidence type="ECO:0000256" key="7">
    <source>
        <dbReference type="ARBA" id="ARBA00047899"/>
    </source>
</evidence>
<dbReference type="SUPFAM" id="SSF56112">
    <property type="entry name" value="Protein kinase-like (PK-like)"/>
    <property type="match status" value="1"/>
</dbReference>
<feature type="domain" description="Protein kinase" evidence="9">
    <location>
        <begin position="66"/>
        <end position="422"/>
    </location>
</feature>
<keyword evidence="3" id="KW-0808">Transferase</keyword>
<dbReference type="GO" id="GO:0005524">
    <property type="term" value="F:ATP binding"/>
    <property type="evidence" value="ECO:0007669"/>
    <property type="project" value="UniProtKB-KW"/>
</dbReference>
<keyword evidence="6" id="KW-0067">ATP-binding</keyword>
<keyword evidence="5 10" id="KW-0418">Kinase</keyword>
<reference evidence="11" key="1">
    <citation type="submission" date="2016-03" db="EMBL/GenBank/DDBJ databases">
        <authorList>
            <person name="Guldener U."/>
        </authorList>
    </citation>
    <scope>NUCLEOTIDE SEQUENCE [LARGE SCALE GENOMIC DNA]</scope>
</reference>
<dbReference type="PANTHER" id="PTHR47634">
    <property type="entry name" value="PROTEIN KINASE DOMAIN-CONTAINING PROTEIN-RELATED"/>
    <property type="match status" value="1"/>
</dbReference>
<dbReference type="PROSITE" id="PS50011">
    <property type="entry name" value="PROTEIN_KINASE_DOM"/>
    <property type="match status" value="1"/>
</dbReference>
<evidence type="ECO:0000256" key="2">
    <source>
        <dbReference type="ARBA" id="ARBA00022527"/>
    </source>
</evidence>
<keyword evidence="4" id="KW-0547">Nucleotide-binding</keyword>
<dbReference type="Gene3D" id="3.30.200.20">
    <property type="entry name" value="Phosphorylase Kinase, domain 1"/>
    <property type="match status" value="1"/>
</dbReference>
<evidence type="ECO:0000256" key="5">
    <source>
        <dbReference type="ARBA" id="ARBA00022777"/>
    </source>
</evidence>
<dbReference type="InterPro" id="IPR051334">
    <property type="entry name" value="SRPK"/>
</dbReference>
<dbReference type="Proteomes" id="UP000177625">
    <property type="component" value="Unassembled WGS sequence"/>
</dbReference>
<keyword evidence="11" id="KW-1185">Reference proteome</keyword>
<evidence type="ECO:0000256" key="4">
    <source>
        <dbReference type="ARBA" id="ARBA00022741"/>
    </source>
</evidence>
<dbReference type="SMART" id="SM00220">
    <property type="entry name" value="S_TKc"/>
    <property type="match status" value="1"/>
</dbReference>
<evidence type="ECO:0000256" key="6">
    <source>
        <dbReference type="ARBA" id="ARBA00022840"/>
    </source>
</evidence>
<evidence type="ECO:0000256" key="8">
    <source>
        <dbReference type="ARBA" id="ARBA00048679"/>
    </source>
</evidence>
<accession>A0A1E1MJM5</accession>
<comment type="catalytic activity">
    <reaction evidence="7">
        <text>L-threonyl-[protein] + ATP = O-phospho-L-threonyl-[protein] + ADP + H(+)</text>
        <dbReference type="Rhea" id="RHEA:46608"/>
        <dbReference type="Rhea" id="RHEA-COMP:11060"/>
        <dbReference type="Rhea" id="RHEA-COMP:11605"/>
        <dbReference type="ChEBI" id="CHEBI:15378"/>
        <dbReference type="ChEBI" id="CHEBI:30013"/>
        <dbReference type="ChEBI" id="CHEBI:30616"/>
        <dbReference type="ChEBI" id="CHEBI:61977"/>
        <dbReference type="ChEBI" id="CHEBI:456216"/>
        <dbReference type="EC" id="2.7.11.1"/>
    </reaction>
</comment>
<dbReference type="InterPro" id="IPR000719">
    <property type="entry name" value="Prot_kinase_dom"/>
</dbReference>
<dbReference type="EC" id="2.7.11.1" evidence="1"/>
<evidence type="ECO:0000256" key="1">
    <source>
        <dbReference type="ARBA" id="ARBA00012513"/>
    </source>
</evidence>
<comment type="catalytic activity">
    <reaction evidence="8">
        <text>L-seryl-[protein] + ATP = O-phospho-L-seryl-[protein] + ADP + H(+)</text>
        <dbReference type="Rhea" id="RHEA:17989"/>
        <dbReference type="Rhea" id="RHEA-COMP:9863"/>
        <dbReference type="Rhea" id="RHEA-COMP:11604"/>
        <dbReference type="ChEBI" id="CHEBI:15378"/>
        <dbReference type="ChEBI" id="CHEBI:29999"/>
        <dbReference type="ChEBI" id="CHEBI:30616"/>
        <dbReference type="ChEBI" id="CHEBI:83421"/>
        <dbReference type="ChEBI" id="CHEBI:456216"/>
        <dbReference type="EC" id="2.7.11.1"/>
    </reaction>
</comment>
<dbReference type="AlphaFoldDB" id="A0A1E1MJM5"/>
<dbReference type="Pfam" id="PF00069">
    <property type="entry name" value="Pkinase"/>
    <property type="match status" value="1"/>
</dbReference>
<evidence type="ECO:0000313" key="11">
    <source>
        <dbReference type="Proteomes" id="UP000177625"/>
    </source>
</evidence>
<dbReference type="GO" id="GO:0000245">
    <property type="term" value="P:spliceosomal complex assembly"/>
    <property type="evidence" value="ECO:0007669"/>
    <property type="project" value="TreeGrafter"/>
</dbReference>
<sequence>MFKQLGRMVKPCRKSLPFVLSKQIKTLCPEPRILPSDVLVEEERVPGYRPEFFYPADPGRMLNNRYKILTKIGWGTSSTVWLAEDLERTTIPYVTLKITTSNPDFEDMVLHEFDINKRLTKYPSPPGFAFVRAAIDDFIATGPTGVTHLCLVYEAMREPLSQFQHRLVGEKIPPQLLKVYVDFLLEGLEYLHSDCHIIHTDLKADNILMSFEDLDVIEEYVKAQGDHPMPRKTVSDRNIYFSHNDFGTLKSYWMLPKIVDFGLAHTVDGAEPLEHPIQPPLYHAPEVLLGCRYLEFGCAWCICNNREIAFQLFGPLENKELFTHLKSQNGVYTAQAHLAEMIALLGPPPQKLIDQEKHWRGIPWKRYFNHPETIPKGVKLDDCITCMSGEEKALFLSFVRKMLPWLPEDRKTAKELREDPWLQSGLD</sequence>
<organism evidence="10 11">
    <name type="scientific">Rhynchosporium secalis</name>
    <name type="common">Barley scald fungus</name>
    <dbReference type="NCBI Taxonomy" id="38038"/>
    <lineage>
        <taxon>Eukaryota</taxon>
        <taxon>Fungi</taxon>
        <taxon>Dikarya</taxon>
        <taxon>Ascomycota</taxon>
        <taxon>Pezizomycotina</taxon>
        <taxon>Leotiomycetes</taxon>
        <taxon>Helotiales</taxon>
        <taxon>Ploettnerulaceae</taxon>
        <taxon>Rhynchosporium</taxon>
    </lineage>
</organism>
<gene>
    <name evidence="10" type="ORF">RSE6_09684</name>
</gene>
<dbReference type="PANTHER" id="PTHR47634:SF9">
    <property type="entry name" value="PROTEIN KINASE DOMAIN-CONTAINING PROTEIN-RELATED"/>
    <property type="match status" value="1"/>
</dbReference>
<dbReference type="InterPro" id="IPR008271">
    <property type="entry name" value="Ser/Thr_kinase_AS"/>
</dbReference>
<dbReference type="Gene3D" id="1.10.510.10">
    <property type="entry name" value="Transferase(Phosphotransferase) domain 1"/>
    <property type="match status" value="1"/>
</dbReference>
<evidence type="ECO:0000256" key="3">
    <source>
        <dbReference type="ARBA" id="ARBA00022679"/>
    </source>
</evidence>
<protein>
    <recommendedName>
        <fullName evidence="1">non-specific serine/threonine protein kinase</fullName>
        <ecNumber evidence="1">2.7.11.1</ecNumber>
    </recommendedName>
</protein>
<proteinExistence type="predicted"/>
<dbReference type="PROSITE" id="PS00108">
    <property type="entry name" value="PROTEIN_KINASE_ST"/>
    <property type="match status" value="1"/>
</dbReference>
<evidence type="ECO:0000259" key="9">
    <source>
        <dbReference type="PROSITE" id="PS50011"/>
    </source>
</evidence>
<evidence type="ECO:0000313" key="10">
    <source>
        <dbReference type="EMBL" id="CZT48915.1"/>
    </source>
</evidence>
<keyword evidence="2" id="KW-0723">Serine/threonine-protein kinase</keyword>
<dbReference type="InterPro" id="IPR011009">
    <property type="entry name" value="Kinase-like_dom_sf"/>
</dbReference>
<dbReference type="EMBL" id="FJVC01000355">
    <property type="protein sequence ID" value="CZT48915.1"/>
    <property type="molecule type" value="Genomic_DNA"/>
</dbReference>
<name>A0A1E1MJM5_RHYSE</name>